<accession>A0A3A9KHR2</accession>
<evidence type="ECO:0000313" key="3">
    <source>
        <dbReference type="Proteomes" id="UP000281498"/>
    </source>
</evidence>
<name>A0A3A9KHR2_9BACI</name>
<protein>
    <recommendedName>
        <fullName evidence="1">Gfo/Idh/MocA-like oxidoreductase N-terminal domain-containing protein</fullName>
    </recommendedName>
</protein>
<dbReference type="AlphaFoldDB" id="A0A3A9KHR2"/>
<dbReference type="InterPro" id="IPR036291">
    <property type="entry name" value="NAD(P)-bd_dom_sf"/>
</dbReference>
<sequence>MVMKVGIVGFNESNGHPFSFSAIINGYRPNAISNAGWRVIQKYLDLRDQSEFGFEGINITHAWTQDTAFTKELCYACKIPNPLSKITNMLEEVDAVIIARDDYQSHKGLASLFLEQDIPTFIDKPLSLKEKELTYFKPYLKTGKLMSCSAMRFAKELDRFHRDPSLYGNLYLIRAIGPLSWEKYGIHFLEAIIPFLSTEPHSVKSLTTKYDSMVISLKDNTLFQVNTAKEQTHNFLPFFIDFCGSKAYSQVTVGDNFSMFRRTLWYFFQSVKTKTPAIAPDSTLMLMKVLIAGQRSKLENREVFIDEVII</sequence>
<dbReference type="EMBL" id="PDOE01000001">
    <property type="protein sequence ID" value="RKL69103.1"/>
    <property type="molecule type" value="Genomic_DNA"/>
</dbReference>
<feature type="domain" description="Gfo/Idh/MocA-like oxidoreductase N-terminal" evidence="1">
    <location>
        <begin position="44"/>
        <end position="131"/>
    </location>
</feature>
<dbReference type="Pfam" id="PF01408">
    <property type="entry name" value="GFO_IDH_MocA"/>
    <property type="match status" value="1"/>
</dbReference>
<dbReference type="Gene3D" id="3.40.50.720">
    <property type="entry name" value="NAD(P)-binding Rossmann-like Domain"/>
    <property type="match status" value="1"/>
</dbReference>
<proteinExistence type="predicted"/>
<dbReference type="GO" id="GO:0000166">
    <property type="term" value="F:nucleotide binding"/>
    <property type="evidence" value="ECO:0007669"/>
    <property type="project" value="InterPro"/>
</dbReference>
<evidence type="ECO:0000259" key="1">
    <source>
        <dbReference type="Pfam" id="PF01408"/>
    </source>
</evidence>
<dbReference type="SUPFAM" id="SSF51735">
    <property type="entry name" value="NAD(P)-binding Rossmann-fold domains"/>
    <property type="match status" value="1"/>
</dbReference>
<keyword evidence="3" id="KW-1185">Reference proteome</keyword>
<organism evidence="2 3">
    <name type="scientific">Salipaludibacillus neizhouensis</name>
    <dbReference type="NCBI Taxonomy" id="885475"/>
    <lineage>
        <taxon>Bacteria</taxon>
        <taxon>Bacillati</taxon>
        <taxon>Bacillota</taxon>
        <taxon>Bacilli</taxon>
        <taxon>Bacillales</taxon>
        <taxon>Bacillaceae</taxon>
    </lineage>
</organism>
<reference evidence="2 3" key="1">
    <citation type="submission" date="2017-10" db="EMBL/GenBank/DDBJ databases">
        <title>Bacillus sp. nov., a halophilic bacterium isolated from a Keqin Lake.</title>
        <authorList>
            <person name="Wang H."/>
        </authorList>
    </citation>
    <scope>NUCLEOTIDE SEQUENCE [LARGE SCALE GENOMIC DNA]</scope>
    <source>
        <strain evidence="2 3">KCTC 13187</strain>
    </source>
</reference>
<dbReference type="OrthoDB" id="128220at2"/>
<comment type="caution">
    <text evidence="2">The sequence shown here is derived from an EMBL/GenBank/DDBJ whole genome shotgun (WGS) entry which is preliminary data.</text>
</comment>
<dbReference type="InterPro" id="IPR000683">
    <property type="entry name" value="Gfo/Idh/MocA-like_OxRdtase_N"/>
</dbReference>
<evidence type="ECO:0000313" key="2">
    <source>
        <dbReference type="EMBL" id="RKL69103.1"/>
    </source>
</evidence>
<gene>
    <name evidence="2" type="ORF">CR203_03435</name>
</gene>
<dbReference type="Proteomes" id="UP000281498">
    <property type="component" value="Unassembled WGS sequence"/>
</dbReference>
<dbReference type="RefSeq" id="WP_110936258.1">
    <property type="nucleotide sequence ID" value="NZ_KZ614146.1"/>
</dbReference>